<dbReference type="NCBIfam" id="TIGR00231">
    <property type="entry name" value="small_GTP"/>
    <property type="match status" value="1"/>
</dbReference>
<dbReference type="SUPFAM" id="SSF52540">
    <property type="entry name" value="P-loop containing nucleoside triphosphate hydrolases"/>
    <property type="match status" value="1"/>
</dbReference>
<evidence type="ECO:0000256" key="3">
    <source>
        <dbReference type="PIRSR" id="PIRSR606689-1"/>
    </source>
</evidence>
<dbReference type="FunFam" id="3.40.50.300:FF:000415">
    <property type="entry name" value="ADP-ribosylation factor-like GTPase 13B"/>
    <property type="match status" value="1"/>
</dbReference>
<feature type="region of interest" description="Disordered" evidence="5">
    <location>
        <begin position="390"/>
        <end position="409"/>
    </location>
</feature>
<dbReference type="Proteomes" id="UP000728185">
    <property type="component" value="Unassembled WGS sequence"/>
</dbReference>
<dbReference type="OrthoDB" id="14717at2759"/>
<dbReference type="GO" id="GO:0046872">
    <property type="term" value="F:metal ion binding"/>
    <property type="evidence" value="ECO:0007669"/>
    <property type="project" value="UniProtKB-KW"/>
</dbReference>
<dbReference type="Gene3D" id="3.40.50.300">
    <property type="entry name" value="P-loop containing nucleotide triphosphate hydrolases"/>
    <property type="match status" value="1"/>
</dbReference>
<dbReference type="SMART" id="SM00177">
    <property type="entry name" value="ARF"/>
    <property type="match status" value="1"/>
</dbReference>
<dbReference type="GO" id="GO:0003924">
    <property type="term" value="F:GTPase activity"/>
    <property type="evidence" value="ECO:0007669"/>
    <property type="project" value="InterPro"/>
</dbReference>
<evidence type="ECO:0008006" key="8">
    <source>
        <dbReference type="Google" id="ProtNLM"/>
    </source>
</evidence>
<protein>
    <recommendedName>
        <fullName evidence="8">ADP-ribosylation factor-like protein 13B</fullName>
    </recommendedName>
</protein>
<dbReference type="GO" id="GO:0060170">
    <property type="term" value="C:ciliary membrane"/>
    <property type="evidence" value="ECO:0007669"/>
    <property type="project" value="TreeGrafter"/>
</dbReference>
<dbReference type="EMBL" id="LUCM01003034">
    <property type="protein sequence ID" value="KAA0196425.1"/>
    <property type="molecule type" value="Genomic_DNA"/>
</dbReference>
<feature type="compositionally biased region" description="Polar residues" evidence="5">
    <location>
        <begin position="543"/>
        <end position="554"/>
    </location>
</feature>
<name>A0A8E0S2T5_9TREM</name>
<keyword evidence="4" id="KW-0460">Magnesium</keyword>
<dbReference type="GO" id="GO:1905515">
    <property type="term" value="P:non-motile cilium assembly"/>
    <property type="evidence" value="ECO:0007669"/>
    <property type="project" value="TreeGrafter"/>
</dbReference>
<gene>
    <name evidence="6" type="ORF">FBUS_02387</name>
</gene>
<keyword evidence="1 3" id="KW-0547">Nucleotide-binding</keyword>
<evidence type="ECO:0000256" key="5">
    <source>
        <dbReference type="SAM" id="MobiDB-lite"/>
    </source>
</evidence>
<sequence>MTSCFPFVRRKQRNNKEVYLVILGLDNAGKTTTTRSIKGVSSDLVAPTIGFDRIEFAIDRFNVNLYDLGGGRTIRDIWQTYFAEVHGVIFVVDSSAPDRLEECHSVLNKLFSHPSICGKPVLLLANKQDIEEAMDEADLIDALELDTLANEYRCPCRLERCCALLASGKKLDKGIRTGLRWLLAYIDSEWDTLDRRISTDVARQAREQALEREARRERVRLAREKRERLERERKGMENDNEPVPENEGVPFGRGDSTVEAVDPNDGGDLAQPRSSSQVTVIDLETKIRSLTTLQSEDTQKQRIPITRRRSTDFTSTPEPILVRESIFTAKPIARLSVPSKKTTKLLLNSQELRRQIQIACSIDLDPTEGRKSSLAQTGEVIQIVELDESEDAAQRPASMAESASSSTCQLSESRQGLDKVTQEPTADICALDAFLYDDSLANQLGVIETQTNETSLESVPEVCNKPKTGLVPPMIDSLYGRTKKSSLCLSDSNSGQQGDRPFSFLIVSSRDKRPSPITRLFLPNINKLHPQRRFSETDKTIGKSVSNNSTTMNSERSDREE</sequence>
<feature type="binding site" evidence="3">
    <location>
        <position position="70"/>
    </location>
    <ligand>
        <name>GTP</name>
        <dbReference type="ChEBI" id="CHEBI:37565"/>
    </ligand>
</feature>
<feature type="binding site" evidence="4">
    <location>
        <position position="48"/>
    </location>
    <ligand>
        <name>Mg(2+)</name>
        <dbReference type="ChEBI" id="CHEBI:18420"/>
    </ligand>
</feature>
<organism evidence="6 7">
    <name type="scientific">Fasciolopsis buskii</name>
    <dbReference type="NCBI Taxonomy" id="27845"/>
    <lineage>
        <taxon>Eukaryota</taxon>
        <taxon>Metazoa</taxon>
        <taxon>Spiralia</taxon>
        <taxon>Lophotrochozoa</taxon>
        <taxon>Platyhelminthes</taxon>
        <taxon>Trematoda</taxon>
        <taxon>Digenea</taxon>
        <taxon>Plagiorchiida</taxon>
        <taxon>Echinostomata</taxon>
        <taxon>Echinostomatoidea</taxon>
        <taxon>Fasciolidae</taxon>
        <taxon>Fasciolopsis</taxon>
    </lineage>
</organism>
<dbReference type="PROSITE" id="PS51417">
    <property type="entry name" value="ARF"/>
    <property type="match status" value="1"/>
</dbReference>
<dbReference type="PRINTS" id="PR00328">
    <property type="entry name" value="SAR1GTPBP"/>
</dbReference>
<feature type="binding site" evidence="3">
    <location>
        <begin position="24"/>
        <end position="31"/>
    </location>
    <ligand>
        <name>GTP</name>
        <dbReference type="ChEBI" id="CHEBI:37565"/>
    </ligand>
</feature>
<evidence type="ECO:0000313" key="7">
    <source>
        <dbReference type="Proteomes" id="UP000728185"/>
    </source>
</evidence>
<proteinExistence type="predicted"/>
<dbReference type="GO" id="GO:0005525">
    <property type="term" value="F:GTP binding"/>
    <property type="evidence" value="ECO:0007669"/>
    <property type="project" value="UniProtKB-KW"/>
</dbReference>
<evidence type="ECO:0000256" key="4">
    <source>
        <dbReference type="PIRSR" id="PIRSR606689-2"/>
    </source>
</evidence>
<dbReference type="InterPro" id="IPR005225">
    <property type="entry name" value="Small_GTP-bd"/>
</dbReference>
<evidence type="ECO:0000256" key="2">
    <source>
        <dbReference type="ARBA" id="ARBA00023134"/>
    </source>
</evidence>
<feature type="binding site" evidence="4">
    <location>
        <position position="31"/>
    </location>
    <ligand>
        <name>Mg(2+)</name>
        <dbReference type="ChEBI" id="CHEBI:18420"/>
    </ligand>
</feature>
<dbReference type="SMART" id="SM00178">
    <property type="entry name" value="SAR"/>
    <property type="match status" value="1"/>
</dbReference>
<dbReference type="GO" id="GO:0097730">
    <property type="term" value="C:non-motile cilium"/>
    <property type="evidence" value="ECO:0007669"/>
    <property type="project" value="TreeGrafter"/>
</dbReference>
<evidence type="ECO:0000313" key="6">
    <source>
        <dbReference type="EMBL" id="KAA0196425.1"/>
    </source>
</evidence>
<dbReference type="InterPro" id="IPR006689">
    <property type="entry name" value="Small_GTPase_ARF/SAR"/>
</dbReference>
<keyword evidence="4" id="KW-0479">Metal-binding</keyword>
<comment type="caution">
    <text evidence="6">The sequence shown here is derived from an EMBL/GenBank/DDBJ whole genome shotgun (WGS) entry which is preliminary data.</text>
</comment>
<dbReference type="AlphaFoldDB" id="A0A8E0S2T5"/>
<feature type="region of interest" description="Disordered" evidence="5">
    <location>
        <begin position="230"/>
        <end position="277"/>
    </location>
</feature>
<accession>A0A8E0S2T5</accession>
<dbReference type="PANTHER" id="PTHR46090:SF2">
    <property type="entry name" value="ADP-RIBOSYLATION FACTOR-LIKE PROTEIN 13B"/>
    <property type="match status" value="1"/>
</dbReference>
<dbReference type="GO" id="GO:0097500">
    <property type="term" value="P:receptor localization to non-motile cilium"/>
    <property type="evidence" value="ECO:0007669"/>
    <property type="project" value="TreeGrafter"/>
</dbReference>
<reference evidence="6" key="1">
    <citation type="submission" date="2019-05" db="EMBL/GenBank/DDBJ databases">
        <title>Annotation for the trematode Fasciolopsis buski.</title>
        <authorList>
            <person name="Choi Y.-J."/>
        </authorList>
    </citation>
    <scope>NUCLEOTIDE SEQUENCE</scope>
    <source>
        <strain evidence="6">HT</strain>
        <tissue evidence="6">Whole worm</tissue>
    </source>
</reference>
<keyword evidence="7" id="KW-1185">Reference proteome</keyword>
<dbReference type="InterPro" id="IPR051995">
    <property type="entry name" value="Ciliary_GTPase"/>
</dbReference>
<keyword evidence="2 3" id="KW-0342">GTP-binding</keyword>
<dbReference type="PANTHER" id="PTHR46090">
    <property type="entry name" value="ADP-RIBOSYLATION FACTOR-LIKE PROTEIN 13B"/>
    <property type="match status" value="1"/>
</dbReference>
<dbReference type="Pfam" id="PF00025">
    <property type="entry name" value="Arf"/>
    <property type="match status" value="1"/>
</dbReference>
<feature type="binding site" evidence="3">
    <location>
        <begin position="126"/>
        <end position="129"/>
    </location>
    <ligand>
        <name>GTP</name>
        <dbReference type="ChEBI" id="CHEBI:37565"/>
    </ligand>
</feature>
<dbReference type="InterPro" id="IPR027417">
    <property type="entry name" value="P-loop_NTPase"/>
</dbReference>
<feature type="region of interest" description="Disordered" evidence="5">
    <location>
        <begin position="531"/>
        <end position="561"/>
    </location>
</feature>
<evidence type="ECO:0000256" key="1">
    <source>
        <dbReference type="ARBA" id="ARBA00022741"/>
    </source>
</evidence>